<dbReference type="Gene3D" id="3.30.70.260">
    <property type="match status" value="1"/>
</dbReference>
<dbReference type="SMART" id="SM00930">
    <property type="entry name" value="NIL"/>
    <property type="match status" value="1"/>
</dbReference>
<name>A0ABR9VV36_9SYNC</name>
<dbReference type="RefSeq" id="WP_194020632.1">
    <property type="nucleotide sequence ID" value="NZ_JADEVV010000053.1"/>
</dbReference>
<gene>
    <name evidence="2" type="ORF">IQ217_15455</name>
</gene>
<organism evidence="2 3">
    <name type="scientific">Synechocystis salina LEGE 00031</name>
    <dbReference type="NCBI Taxonomy" id="1828736"/>
    <lineage>
        <taxon>Bacteria</taxon>
        <taxon>Bacillati</taxon>
        <taxon>Cyanobacteriota</taxon>
        <taxon>Cyanophyceae</taxon>
        <taxon>Synechococcales</taxon>
        <taxon>Merismopediaceae</taxon>
        <taxon>Synechocystis</taxon>
    </lineage>
</organism>
<dbReference type="SUPFAM" id="SSF55021">
    <property type="entry name" value="ACT-like"/>
    <property type="match status" value="1"/>
</dbReference>
<sequence>MKSPTFSSPSVNGSDRLTEITLYLTIPESYRQEPLITQLVSRYQLQVNILAATLGTNGGQGQFKLTLIGQSEAINDALAYLEELQVSTVLDQDLDGW</sequence>
<feature type="domain" description="NIL" evidence="1">
    <location>
        <begin position="18"/>
        <end position="90"/>
    </location>
</feature>
<accession>A0ABR9VV36</accession>
<evidence type="ECO:0000313" key="2">
    <source>
        <dbReference type="EMBL" id="MBE9255207.1"/>
    </source>
</evidence>
<dbReference type="Proteomes" id="UP000658720">
    <property type="component" value="Unassembled WGS sequence"/>
</dbReference>
<reference evidence="2 3" key="1">
    <citation type="submission" date="2020-10" db="EMBL/GenBank/DDBJ databases">
        <authorList>
            <person name="Castelo-Branco R."/>
            <person name="Eusebio N."/>
            <person name="Adriana R."/>
            <person name="Vieira A."/>
            <person name="Brugerolle De Fraissinette N."/>
            <person name="Rezende De Castro R."/>
            <person name="Schneider M.P."/>
            <person name="Vasconcelos V."/>
            <person name="Leao P.N."/>
        </authorList>
    </citation>
    <scope>NUCLEOTIDE SEQUENCE [LARGE SCALE GENOMIC DNA]</scope>
    <source>
        <strain evidence="2 3">LEGE 00031</strain>
    </source>
</reference>
<evidence type="ECO:0000259" key="1">
    <source>
        <dbReference type="SMART" id="SM00930"/>
    </source>
</evidence>
<dbReference type="EMBL" id="JADEVV010000053">
    <property type="protein sequence ID" value="MBE9255207.1"/>
    <property type="molecule type" value="Genomic_DNA"/>
</dbReference>
<protein>
    <submittedName>
        <fullName evidence="2">NIL domain-containing protein</fullName>
    </submittedName>
</protein>
<dbReference type="Pfam" id="PF09383">
    <property type="entry name" value="NIL"/>
    <property type="match status" value="1"/>
</dbReference>
<keyword evidence="3" id="KW-1185">Reference proteome</keyword>
<proteinExistence type="predicted"/>
<evidence type="ECO:0000313" key="3">
    <source>
        <dbReference type="Proteomes" id="UP000658720"/>
    </source>
</evidence>
<comment type="caution">
    <text evidence="2">The sequence shown here is derived from an EMBL/GenBank/DDBJ whole genome shotgun (WGS) entry which is preliminary data.</text>
</comment>
<dbReference type="InterPro" id="IPR018449">
    <property type="entry name" value="NIL_domain"/>
</dbReference>
<dbReference type="InterPro" id="IPR045865">
    <property type="entry name" value="ACT-like_dom_sf"/>
</dbReference>